<feature type="chain" id="PRO_5038276610" evidence="2">
    <location>
        <begin position="18"/>
        <end position="96"/>
    </location>
</feature>
<reference evidence="3" key="2">
    <citation type="submission" date="2020-12" db="EMBL/GenBank/DDBJ databases">
        <authorList>
            <person name="Kanost M."/>
        </authorList>
    </citation>
    <scope>NUCLEOTIDE SEQUENCE</scope>
</reference>
<feature type="signal peptide" evidence="2">
    <location>
        <begin position="1"/>
        <end position="17"/>
    </location>
</feature>
<gene>
    <name evidence="3" type="ORF">O3G_MSEX013940</name>
</gene>
<evidence type="ECO:0000256" key="2">
    <source>
        <dbReference type="SAM" id="SignalP"/>
    </source>
</evidence>
<accession>A0A921ZTW4</accession>
<protein>
    <submittedName>
        <fullName evidence="3">Uncharacterized protein</fullName>
    </submittedName>
</protein>
<sequence>MSLKVVFLLAILVVAAADHGFSSQYIHKHDGHHEVVSHGHDHHHHDYYTVPKYEFEYKVDDHHTGDHKVQHEKRDHDVTDSDYKTKIEHIVPHHHH</sequence>
<proteinExistence type="predicted"/>
<evidence type="ECO:0000313" key="3">
    <source>
        <dbReference type="EMBL" id="KAG6463554.1"/>
    </source>
</evidence>
<reference evidence="3" key="1">
    <citation type="journal article" date="2016" name="Insect Biochem. Mol. Biol.">
        <title>Multifaceted biological insights from a draft genome sequence of the tobacco hornworm moth, Manduca sexta.</title>
        <authorList>
            <person name="Kanost M.R."/>
            <person name="Arrese E.L."/>
            <person name="Cao X."/>
            <person name="Chen Y.R."/>
            <person name="Chellapilla S."/>
            <person name="Goldsmith M.R."/>
            <person name="Grosse-Wilde E."/>
            <person name="Heckel D.G."/>
            <person name="Herndon N."/>
            <person name="Jiang H."/>
            <person name="Papanicolaou A."/>
            <person name="Qu J."/>
            <person name="Soulages J.L."/>
            <person name="Vogel H."/>
            <person name="Walters J."/>
            <person name="Waterhouse R.M."/>
            <person name="Ahn S.J."/>
            <person name="Almeida F.C."/>
            <person name="An C."/>
            <person name="Aqrawi P."/>
            <person name="Bretschneider A."/>
            <person name="Bryant W.B."/>
            <person name="Bucks S."/>
            <person name="Chao H."/>
            <person name="Chevignon G."/>
            <person name="Christen J.M."/>
            <person name="Clarke D.F."/>
            <person name="Dittmer N.T."/>
            <person name="Ferguson L.C.F."/>
            <person name="Garavelou S."/>
            <person name="Gordon K.H.J."/>
            <person name="Gunaratna R.T."/>
            <person name="Han Y."/>
            <person name="Hauser F."/>
            <person name="He Y."/>
            <person name="Heidel-Fischer H."/>
            <person name="Hirsh A."/>
            <person name="Hu Y."/>
            <person name="Jiang H."/>
            <person name="Kalra D."/>
            <person name="Klinner C."/>
            <person name="Konig C."/>
            <person name="Kovar C."/>
            <person name="Kroll A.R."/>
            <person name="Kuwar S.S."/>
            <person name="Lee S.L."/>
            <person name="Lehman R."/>
            <person name="Li K."/>
            <person name="Li Z."/>
            <person name="Liang H."/>
            <person name="Lovelace S."/>
            <person name="Lu Z."/>
            <person name="Mansfield J.H."/>
            <person name="McCulloch K.J."/>
            <person name="Mathew T."/>
            <person name="Morton B."/>
            <person name="Muzny D.M."/>
            <person name="Neunemann D."/>
            <person name="Ongeri F."/>
            <person name="Pauchet Y."/>
            <person name="Pu L.L."/>
            <person name="Pyrousis I."/>
            <person name="Rao X.J."/>
            <person name="Redding A."/>
            <person name="Roesel C."/>
            <person name="Sanchez-Gracia A."/>
            <person name="Schaack S."/>
            <person name="Shukla A."/>
            <person name="Tetreau G."/>
            <person name="Wang Y."/>
            <person name="Xiong G.H."/>
            <person name="Traut W."/>
            <person name="Walsh T.K."/>
            <person name="Worley K.C."/>
            <person name="Wu D."/>
            <person name="Wu W."/>
            <person name="Wu Y.Q."/>
            <person name="Zhang X."/>
            <person name="Zou Z."/>
            <person name="Zucker H."/>
            <person name="Briscoe A.D."/>
            <person name="Burmester T."/>
            <person name="Clem R.J."/>
            <person name="Feyereisen R."/>
            <person name="Grimmelikhuijzen C.J.P."/>
            <person name="Hamodrakas S.J."/>
            <person name="Hansson B.S."/>
            <person name="Huguet E."/>
            <person name="Jermiin L.S."/>
            <person name="Lan Q."/>
            <person name="Lehman H.K."/>
            <person name="Lorenzen M."/>
            <person name="Merzendorfer H."/>
            <person name="Michalopoulos I."/>
            <person name="Morton D.B."/>
            <person name="Muthukrishnan S."/>
            <person name="Oakeshott J.G."/>
            <person name="Palmer W."/>
            <person name="Park Y."/>
            <person name="Passarelli A.L."/>
            <person name="Rozas J."/>
            <person name="Schwartz L.M."/>
            <person name="Smith W."/>
            <person name="Southgate A."/>
            <person name="Vilcinskas A."/>
            <person name="Vogt R."/>
            <person name="Wang P."/>
            <person name="Werren J."/>
            <person name="Yu X.Q."/>
            <person name="Zhou J.J."/>
            <person name="Brown S.J."/>
            <person name="Scherer S.E."/>
            <person name="Richards S."/>
            <person name="Blissard G.W."/>
        </authorList>
    </citation>
    <scope>NUCLEOTIDE SEQUENCE</scope>
</reference>
<evidence type="ECO:0000313" key="4">
    <source>
        <dbReference type="Proteomes" id="UP000791440"/>
    </source>
</evidence>
<dbReference type="EMBL" id="JH668995">
    <property type="protein sequence ID" value="KAG6463553.1"/>
    <property type="molecule type" value="Genomic_DNA"/>
</dbReference>
<feature type="region of interest" description="Disordered" evidence="1">
    <location>
        <begin position="64"/>
        <end position="96"/>
    </location>
</feature>
<dbReference type="AlphaFoldDB" id="A0A921ZTW4"/>
<comment type="caution">
    <text evidence="3">The sequence shown here is derived from an EMBL/GenBank/DDBJ whole genome shotgun (WGS) entry which is preliminary data.</text>
</comment>
<keyword evidence="4" id="KW-1185">Reference proteome</keyword>
<name>A0A921ZTW4_MANSE</name>
<keyword evidence="2" id="KW-0732">Signal</keyword>
<dbReference type="EMBL" id="JH668995">
    <property type="protein sequence ID" value="KAG6463554.1"/>
    <property type="molecule type" value="Genomic_DNA"/>
</dbReference>
<evidence type="ECO:0000256" key="1">
    <source>
        <dbReference type="SAM" id="MobiDB-lite"/>
    </source>
</evidence>
<organism evidence="3 4">
    <name type="scientific">Manduca sexta</name>
    <name type="common">Tobacco hawkmoth</name>
    <name type="synonym">Tobacco hornworm</name>
    <dbReference type="NCBI Taxonomy" id="7130"/>
    <lineage>
        <taxon>Eukaryota</taxon>
        <taxon>Metazoa</taxon>
        <taxon>Ecdysozoa</taxon>
        <taxon>Arthropoda</taxon>
        <taxon>Hexapoda</taxon>
        <taxon>Insecta</taxon>
        <taxon>Pterygota</taxon>
        <taxon>Neoptera</taxon>
        <taxon>Endopterygota</taxon>
        <taxon>Lepidoptera</taxon>
        <taxon>Glossata</taxon>
        <taxon>Ditrysia</taxon>
        <taxon>Bombycoidea</taxon>
        <taxon>Sphingidae</taxon>
        <taxon>Sphinginae</taxon>
        <taxon>Sphingini</taxon>
        <taxon>Manduca</taxon>
    </lineage>
</organism>
<dbReference type="Proteomes" id="UP000791440">
    <property type="component" value="Unassembled WGS sequence"/>
</dbReference>